<dbReference type="GO" id="GO:0019825">
    <property type="term" value="F:oxygen binding"/>
    <property type="evidence" value="ECO:0007669"/>
    <property type="project" value="InterPro"/>
</dbReference>
<keyword evidence="1" id="KW-1185">Reference proteome</keyword>
<dbReference type="Gene3D" id="1.10.490.10">
    <property type="entry name" value="Globins"/>
    <property type="match status" value="1"/>
</dbReference>
<sequence>MSRILSTISVHSIADESVIDMKDIFPKKLPELHVGPVYDDNGFTLSERLALRQAWKVIKPFERRYGKEIYFTFLMENYKVFENFRWKGKLDLQRLHGHSLNFMRFLCAVIDQNDPVVFQAMLNDMYNMHNRCHVNFEYMEILVKALISYVLDKLHDVRSASLQSGFQKLLDKFHTFVIDDRPKGITYSIRPSDDIDVC</sequence>
<dbReference type="CDD" id="cd01040">
    <property type="entry name" value="Mb-like"/>
    <property type="match status" value="1"/>
</dbReference>
<accession>A0A9C6WIP0</accession>
<protein>
    <submittedName>
        <fullName evidence="2">Uncharacterized protein LOC127566162</fullName>
    </submittedName>
</protein>
<dbReference type="AlphaFoldDB" id="A0A9C6WIP0"/>
<dbReference type="SUPFAM" id="SSF46458">
    <property type="entry name" value="Globin-like"/>
    <property type="match status" value="1"/>
</dbReference>
<evidence type="ECO:0000313" key="2">
    <source>
        <dbReference type="RefSeq" id="XP_051863864.1"/>
    </source>
</evidence>
<dbReference type="InterPro" id="IPR012292">
    <property type="entry name" value="Globin/Proto"/>
</dbReference>
<dbReference type="Proteomes" id="UP000515160">
    <property type="component" value="Chromosome 2R"/>
</dbReference>
<dbReference type="GeneID" id="127566162"/>
<dbReference type="InterPro" id="IPR009050">
    <property type="entry name" value="Globin-like_sf"/>
</dbReference>
<name>A0A9C6WIP0_DROAB</name>
<dbReference type="RefSeq" id="XP_051863864.1">
    <property type="nucleotide sequence ID" value="XM_052007904.1"/>
</dbReference>
<organism evidence="1 2">
    <name type="scientific">Drosophila albomicans</name>
    <name type="common">Fruit fly</name>
    <dbReference type="NCBI Taxonomy" id="7291"/>
    <lineage>
        <taxon>Eukaryota</taxon>
        <taxon>Metazoa</taxon>
        <taxon>Ecdysozoa</taxon>
        <taxon>Arthropoda</taxon>
        <taxon>Hexapoda</taxon>
        <taxon>Insecta</taxon>
        <taxon>Pterygota</taxon>
        <taxon>Neoptera</taxon>
        <taxon>Endopterygota</taxon>
        <taxon>Diptera</taxon>
        <taxon>Brachycera</taxon>
        <taxon>Muscomorpha</taxon>
        <taxon>Ephydroidea</taxon>
        <taxon>Drosophilidae</taxon>
        <taxon>Drosophila</taxon>
    </lineage>
</organism>
<proteinExistence type="predicted"/>
<dbReference type="InterPro" id="IPR044399">
    <property type="entry name" value="Mb-like_M"/>
</dbReference>
<evidence type="ECO:0000313" key="1">
    <source>
        <dbReference type="Proteomes" id="UP000515160"/>
    </source>
</evidence>
<dbReference type="GO" id="GO:0020037">
    <property type="term" value="F:heme binding"/>
    <property type="evidence" value="ECO:0007669"/>
    <property type="project" value="InterPro"/>
</dbReference>
<dbReference type="OrthoDB" id="7751476at2759"/>
<gene>
    <name evidence="2" type="primary">LOC127566162</name>
</gene>
<reference evidence="2" key="1">
    <citation type="submission" date="2025-08" db="UniProtKB">
        <authorList>
            <consortium name="RefSeq"/>
        </authorList>
    </citation>
    <scope>IDENTIFICATION</scope>
    <source>
        <strain evidence="2">15112-1751.03</strain>
        <tissue evidence="2">Whole Adult</tissue>
    </source>
</reference>